<dbReference type="HOGENOM" id="CLU_2027765_0_0_1"/>
<sequence>MRRTAIRELNVVFDFRPKLVWTVWIAFATPVCLSQRLATLTLERGSAEQQERPRISLAFCDCAKRSPVVIERDEAATRCCTDPGGCKVDVLRQCRSRSDLRLQTCRLKIGEFRECEYGRLAL</sequence>
<dbReference type="AlphaFoldDB" id="R9NVK4"/>
<dbReference type="Proteomes" id="UP000014071">
    <property type="component" value="Unassembled WGS sequence"/>
</dbReference>
<organism evidence="1 2">
    <name type="scientific">Pseudozyma hubeiensis (strain SY62)</name>
    <name type="common">Yeast</name>
    <dbReference type="NCBI Taxonomy" id="1305764"/>
    <lineage>
        <taxon>Eukaryota</taxon>
        <taxon>Fungi</taxon>
        <taxon>Dikarya</taxon>
        <taxon>Basidiomycota</taxon>
        <taxon>Ustilaginomycotina</taxon>
        <taxon>Ustilaginomycetes</taxon>
        <taxon>Ustilaginales</taxon>
        <taxon>Ustilaginaceae</taxon>
        <taxon>Pseudozyma</taxon>
    </lineage>
</organism>
<dbReference type="GeneID" id="24105340"/>
<dbReference type="EMBL" id="DF238764">
    <property type="protein sequence ID" value="GAC92474.1"/>
    <property type="molecule type" value="Genomic_DNA"/>
</dbReference>
<reference evidence="2" key="1">
    <citation type="journal article" date="2013" name="Genome Announc.">
        <title>Draft genome sequence of the basidiomycetous yeast-like fungus Pseudozyma hubeiensis SY62, which produces an abundant amount of the biosurfactant mannosylerythritol lipids.</title>
        <authorList>
            <person name="Konishi M."/>
            <person name="Hatada Y."/>
            <person name="Horiuchi J."/>
        </authorList>
    </citation>
    <scope>NUCLEOTIDE SEQUENCE [LARGE SCALE GENOMIC DNA]</scope>
    <source>
        <strain evidence="2">SY62</strain>
    </source>
</reference>
<protein>
    <submittedName>
        <fullName evidence="1">Phosphoesterase involved in downregulation of the unfolded protein response</fullName>
    </submittedName>
</protein>
<keyword evidence="2" id="KW-1185">Reference proteome</keyword>
<name>R9NVK4_PSEHS</name>
<gene>
    <name evidence="1" type="ORF">PHSY_000027</name>
</gene>
<dbReference type="RefSeq" id="XP_012186061.1">
    <property type="nucleotide sequence ID" value="XM_012330671.1"/>
</dbReference>
<evidence type="ECO:0000313" key="1">
    <source>
        <dbReference type="EMBL" id="GAC92474.1"/>
    </source>
</evidence>
<accession>R9NVK4</accession>
<evidence type="ECO:0000313" key="2">
    <source>
        <dbReference type="Proteomes" id="UP000014071"/>
    </source>
</evidence>
<proteinExistence type="predicted"/>